<gene>
    <name evidence="3" type="ORF">GGR28_003365</name>
</gene>
<dbReference type="GO" id="GO:0045135">
    <property type="term" value="F:poly(beta-D-mannuronate) lyase activity"/>
    <property type="evidence" value="ECO:0007669"/>
    <property type="project" value="UniProtKB-EC"/>
</dbReference>
<dbReference type="RefSeq" id="WP_183496956.1">
    <property type="nucleotide sequence ID" value="NZ_JACIFF010000009.1"/>
</dbReference>
<evidence type="ECO:0000313" key="4">
    <source>
        <dbReference type="Proteomes" id="UP000576209"/>
    </source>
</evidence>
<evidence type="ECO:0000313" key="3">
    <source>
        <dbReference type="EMBL" id="MBB4080730.1"/>
    </source>
</evidence>
<dbReference type="SMART" id="SM00710">
    <property type="entry name" value="PbH1"/>
    <property type="match status" value="7"/>
</dbReference>
<keyword evidence="1" id="KW-0732">Signal</keyword>
<keyword evidence="4" id="KW-1185">Reference proteome</keyword>
<comment type="caution">
    <text evidence="3">The sequence shown here is derived from an EMBL/GenBank/DDBJ whole genome shotgun (WGS) entry which is preliminary data.</text>
</comment>
<dbReference type="InterPro" id="IPR011050">
    <property type="entry name" value="Pectin_lyase_fold/virulence"/>
</dbReference>
<dbReference type="InterPro" id="IPR012334">
    <property type="entry name" value="Pectin_lyas_fold"/>
</dbReference>
<dbReference type="Gene3D" id="2.160.20.10">
    <property type="entry name" value="Single-stranded right-handed beta-helix, Pectin lyase-like"/>
    <property type="match status" value="2"/>
</dbReference>
<accession>A0A840E6Q8</accession>
<dbReference type="Proteomes" id="UP000576209">
    <property type="component" value="Unassembled WGS sequence"/>
</dbReference>
<evidence type="ECO:0000259" key="2">
    <source>
        <dbReference type="Pfam" id="PF13229"/>
    </source>
</evidence>
<sequence>MKYLWMSCGFALLLLSCGENSTAENVTVANMQELTDAIGRSAPGTEIVLANGVWEDARINFYGMGTEEAPITLRAETPGEVYLEGQSYLHLGGEHLVVSGLHFRNGYTPEGGVIQYRIGRDTTAFHTRVTDCVIDGFTQPNRYDSDTWIEFYGKHNQLDHCYIAGKSNDGATLMVYHAGNEHTDNHHQIVNNYFGPRPRKGGPRGETIRLGGSETSMTPGRVNVSNNYFEACNGEVEIISDKTNFNFFTHNIFDKCEGSLVMRHANYTTVDGNIFIGGDDSDFYGGVRVVNTGHWITNNYFYKIRGEQFRSPLAIMNGIPKSSLNRYKQVTDVVVAHNTWIDSRSPWQIGVGQNMASADVLPESEIRSAPPIRTTIANNLVYNTEVDTLPVFNHDDITGVRFQNNLIDNHGTAYTEYEGIRSADIEMKQVNDWLLVPADGQDELLNEVYAGFDFDRIKTDLFGNSRGEKNRIGAISDLAAAADFRIDKSQYGPSWYSTEKVAAEPTVHQASPAAGELANLIGQAAAGDVIELGEGEYSLDASLRIDKKITLRAASPGDVRLVYTGADNTPALEMHPGGDIRLENLHLSGGDNQLAFAPLDEGMASAYKLSVDNCEIENFGHVLLASRGSFADSLRFTNTTIRNCANGFVLAADEKGDYNAEMVTFEGCTFDGVRSNVIDFYRGGYDESTIGGQLTLTGNTFTGCGAGEGSGVLIRTRGIINVHLVGNTFRDNPVELVALLWGEKNNHHRDNTVIRSGRIEVEQQQELELLY</sequence>
<feature type="chain" id="PRO_5032524253" evidence="1">
    <location>
        <begin position="24"/>
        <end position="771"/>
    </location>
</feature>
<feature type="signal peptide" evidence="1">
    <location>
        <begin position="1"/>
        <end position="23"/>
    </location>
</feature>
<protein>
    <submittedName>
        <fullName evidence="3">Poly(Beta-D-mannuronate) lyase</fullName>
        <ecNumber evidence="3">4.2.2.3</ecNumber>
    </submittedName>
</protein>
<dbReference type="EC" id="4.2.2.3" evidence="3"/>
<evidence type="ECO:0000256" key="1">
    <source>
        <dbReference type="SAM" id="SignalP"/>
    </source>
</evidence>
<dbReference type="CDD" id="cd14251">
    <property type="entry name" value="PL-6"/>
    <property type="match status" value="1"/>
</dbReference>
<feature type="domain" description="Right handed beta helix" evidence="2">
    <location>
        <begin position="608"/>
        <end position="753"/>
    </location>
</feature>
<dbReference type="Pfam" id="PF13229">
    <property type="entry name" value="Beta_helix"/>
    <property type="match status" value="1"/>
</dbReference>
<keyword evidence="3" id="KW-0456">Lyase</keyword>
<organism evidence="3 4">
    <name type="scientific">Neolewinella aquimaris</name>
    <dbReference type="NCBI Taxonomy" id="1835722"/>
    <lineage>
        <taxon>Bacteria</taxon>
        <taxon>Pseudomonadati</taxon>
        <taxon>Bacteroidota</taxon>
        <taxon>Saprospiria</taxon>
        <taxon>Saprospirales</taxon>
        <taxon>Lewinellaceae</taxon>
        <taxon>Neolewinella</taxon>
    </lineage>
</organism>
<proteinExistence type="predicted"/>
<dbReference type="PROSITE" id="PS51257">
    <property type="entry name" value="PROKAR_LIPOPROTEIN"/>
    <property type="match status" value="1"/>
</dbReference>
<dbReference type="InterPro" id="IPR039513">
    <property type="entry name" value="PL-6"/>
</dbReference>
<dbReference type="EMBL" id="JACIFF010000009">
    <property type="protein sequence ID" value="MBB4080730.1"/>
    <property type="molecule type" value="Genomic_DNA"/>
</dbReference>
<dbReference type="InterPro" id="IPR039448">
    <property type="entry name" value="Beta_helix"/>
</dbReference>
<dbReference type="InterPro" id="IPR006626">
    <property type="entry name" value="PbH1"/>
</dbReference>
<dbReference type="Pfam" id="PF14592">
    <property type="entry name" value="Chondroitinas_B"/>
    <property type="match status" value="1"/>
</dbReference>
<name>A0A840E6Q8_9BACT</name>
<dbReference type="SUPFAM" id="SSF51126">
    <property type="entry name" value="Pectin lyase-like"/>
    <property type="match status" value="2"/>
</dbReference>
<dbReference type="AlphaFoldDB" id="A0A840E6Q8"/>
<reference evidence="3 4" key="1">
    <citation type="submission" date="2020-08" db="EMBL/GenBank/DDBJ databases">
        <title>Genomic Encyclopedia of Type Strains, Phase IV (KMG-IV): sequencing the most valuable type-strain genomes for metagenomic binning, comparative biology and taxonomic classification.</title>
        <authorList>
            <person name="Goeker M."/>
        </authorList>
    </citation>
    <scope>NUCLEOTIDE SEQUENCE [LARGE SCALE GENOMIC DNA]</scope>
    <source>
        <strain evidence="3 4">DSM 105137</strain>
    </source>
</reference>